<keyword evidence="2" id="KW-0150">Chloroplast</keyword>
<organism evidence="2">
    <name type="scientific">Lophocladia kuetzingii</name>
    <dbReference type="NCBI Taxonomy" id="675577"/>
    <lineage>
        <taxon>Eukaryota</taxon>
        <taxon>Rhodophyta</taxon>
        <taxon>Florideophyceae</taxon>
        <taxon>Rhodymeniophycidae</taxon>
        <taxon>Ceramiales</taxon>
        <taxon>Rhodomelaceae</taxon>
        <taxon>Lophothalieae</taxon>
        <taxon>Lophocladia</taxon>
    </lineage>
</organism>
<proteinExistence type="predicted"/>
<keyword evidence="1" id="KW-0812">Transmembrane</keyword>
<geneLocation type="chloroplast" evidence="2"/>
<gene>
    <name evidence="2" type="primary">orf33</name>
</gene>
<accession>A0A1Z1MPH2</accession>
<evidence type="ECO:0000313" key="2">
    <source>
        <dbReference type="EMBL" id="ARW67675.1"/>
    </source>
</evidence>
<reference evidence="2" key="1">
    <citation type="journal article" date="2017" name="J. Phycol.">
        <title>Analysis of chloroplast genomes and a supermatrix inform reclassification of the Rhodomelaceae (Rhodophyta).</title>
        <authorList>
            <person name="Diaz-Tapia P."/>
            <person name="Maggs C.A."/>
            <person name="West J.A."/>
            <person name="Verbruggen H."/>
        </authorList>
    </citation>
    <scope>NUCLEOTIDE SEQUENCE</scope>
    <source>
        <strain evidence="2">PD1509</strain>
    </source>
</reference>
<dbReference type="RefSeq" id="YP_009398489.1">
    <property type="nucleotide sequence ID" value="NC_035292.1"/>
</dbReference>
<feature type="transmembrane region" description="Helical" evidence="1">
    <location>
        <begin position="6"/>
        <end position="26"/>
    </location>
</feature>
<dbReference type="GeneID" id="33361029"/>
<keyword evidence="1" id="KW-1133">Transmembrane helix</keyword>
<dbReference type="AlphaFoldDB" id="A0A1Z1MPH2"/>
<keyword evidence="1" id="KW-0472">Membrane</keyword>
<evidence type="ECO:0000256" key="1">
    <source>
        <dbReference type="SAM" id="Phobius"/>
    </source>
</evidence>
<protein>
    <submittedName>
        <fullName evidence="2">Uncharacterized protein</fullName>
    </submittedName>
</protein>
<name>A0A1Z1MPH2_9FLOR</name>
<keyword evidence="2" id="KW-0934">Plastid</keyword>
<dbReference type="EMBL" id="MF101448">
    <property type="protein sequence ID" value="ARW67675.1"/>
    <property type="molecule type" value="Genomic_DNA"/>
</dbReference>
<sequence>MQSIIIFFNVYFVILIYNCYIFKSIYMNNFLLI</sequence>